<sequence>MGPGKVSFLVLALASYCNASAIIFSWKDGCNSFEEGDPISSLDMTLKRATKEGMSIREACSVAPSQQVAEMGLFEIVKEALRWKYKNVLICAQSRAFLEHRPANECHWLYALAFQEPWFKANFWEGIEFDWSTHFEESLRADN</sequence>
<protein>
    <submittedName>
        <fullName evidence="2">Uncharacterized protein</fullName>
    </submittedName>
</protein>
<dbReference type="Proteomes" id="UP000240830">
    <property type="component" value="Unassembled WGS sequence"/>
</dbReference>
<feature type="non-terminal residue" evidence="2">
    <location>
        <position position="143"/>
    </location>
</feature>
<organism evidence="2 3">
    <name type="scientific">Paramicrosporidium saccamoebae</name>
    <dbReference type="NCBI Taxonomy" id="1246581"/>
    <lineage>
        <taxon>Eukaryota</taxon>
        <taxon>Fungi</taxon>
        <taxon>Fungi incertae sedis</taxon>
        <taxon>Cryptomycota</taxon>
        <taxon>Cryptomycota incertae sedis</taxon>
        <taxon>Paramicrosporidium</taxon>
    </lineage>
</organism>
<feature type="signal peptide" evidence="1">
    <location>
        <begin position="1"/>
        <end position="19"/>
    </location>
</feature>
<gene>
    <name evidence="2" type="ORF">PSACC_03636</name>
</gene>
<reference evidence="2 3" key="1">
    <citation type="submission" date="2016-10" db="EMBL/GenBank/DDBJ databases">
        <title>The genome of Paramicrosporidium saccamoebae is the missing link in understanding Cryptomycota and Microsporidia evolution.</title>
        <authorList>
            <person name="Quandt C.A."/>
            <person name="Beaudet D."/>
            <person name="Corsaro D."/>
            <person name="Michel R."/>
            <person name="Corradi N."/>
            <person name="James T."/>
        </authorList>
    </citation>
    <scope>NUCLEOTIDE SEQUENCE [LARGE SCALE GENOMIC DNA]</scope>
    <source>
        <strain evidence="2 3">KSL3</strain>
    </source>
</reference>
<evidence type="ECO:0000313" key="3">
    <source>
        <dbReference type="Proteomes" id="UP000240830"/>
    </source>
</evidence>
<comment type="caution">
    <text evidence="2">The sequence shown here is derived from an EMBL/GenBank/DDBJ whole genome shotgun (WGS) entry which is preliminary data.</text>
</comment>
<accession>A0A2H9TG37</accession>
<dbReference type="EMBL" id="MTSL01000215">
    <property type="protein sequence ID" value="PJF16550.1"/>
    <property type="molecule type" value="Genomic_DNA"/>
</dbReference>
<keyword evidence="3" id="KW-1185">Reference proteome</keyword>
<name>A0A2H9TG37_9FUNG</name>
<dbReference type="AlphaFoldDB" id="A0A2H9TG37"/>
<proteinExistence type="predicted"/>
<feature type="chain" id="PRO_5014151171" evidence="1">
    <location>
        <begin position="20"/>
        <end position="143"/>
    </location>
</feature>
<keyword evidence="1" id="KW-0732">Signal</keyword>
<evidence type="ECO:0000256" key="1">
    <source>
        <dbReference type="SAM" id="SignalP"/>
    </source>
</evidence>
<evidence type="ECO:0000313" key="2">
    <source>
        <dbReference type="EMBL" id="PJF16550.1"/>
    </source>
</evidence>